<proteinExistence type="predicted"/>
<dbReference type="GO" id="GO:0016747">
    <property type="term" value="F:acyltransferase activity, transferring groups other than amino-acyl groups"/>
    <property type="evidence" value="ECO:0007669"/>
    <property type="project" value="InterPro"/>
</dbReference>
<dbReference type="Pfam" id="PF00583">
    <property type="entry name" value="Acetyltransf_1"/>
    <property type="match status" value="1"/>
</dbReference>
<dbReference type="InterPro" id="IPR000182">
    <property type="entry name" value="GNAT_dom"/>
</dbReference>
<evidence type="ECO:0000313" key="4">
    <source>
        <dbReference type="EMBL" id="GIJ45594.1"/>
    </source>
</evidence>
<dbReference type="Proteomes" id="UP000619260">
    <property type="component" value="Unassembled WGS sequence"/>
</dbReference>
<dbReference type="SUPFAM" id="SSF55729">
    <property type="entry name" value="Acyl-CoA N-acyltransferases (Nat)"/>
    <property type="match status" value="1"/>
</dbReference>
<evidence type="ECO:0000259" key="3">
    <source>
        <dbReference type="PROSITE" id="PS51186"/>
    </source>
</evidence>
<evidence type="ECO:0000256" key="1">
    <source>
        <dbReference type="ARBA" id="ARBA00022679"/>
    </source>
</evidence>
<dbReference type="InterPro" id="IPR050832">
    <property type="entry name" value="Bact_Acetyltransf"/>
</dbReference>
<comment type="caution">
    <text evidence="4">The sequence shown here is derived from an EMBL/GenBank/DDBJ whole genome shotgun (WGS) entry which is preliminary data.</text>
</comment>
<evidence type="ECO:0000313" key="5">
    <source>
        <dbReference type="Proteomes" id="UP000619260"/>
    </source>
</evidence>
<keyword evidence="1" id="KW-0808">Transferase</keyword>
<accession>A0A8J4DPK7</accession>
<dbReference type="RefSeq" id="WP_239152767.1">
    <property type="nucleotide sequence ID" value="NZ_BOPF01000007.1"/>
</dbReference>
<feature type="domain" description="N-acetyltransferase" evidence="3">
    <location>
        <begin position="2"/>
        <end position="150"/>
    </location>
</feature>
<dbReference type="PROSITE" id="PS51186">
    <property type="entry name" value="GNAT"/>
    <property type="match status" value="1"/>
</dbReference>
<dbReference type="InterPro" id="IPR016181">
    <property type="entry name" value="Acyl_CoA_acyltransferase"/>
</dbReference>
<protein>
    <submittedName>
        <fullName evidence="4">N-acetyltransferase</fullName>
    </submittedName>
</protein>
<dbReference type="PANTHER" id="PTHR43877:SF1">
    <property type="entry name" value="ACETYLTRANSFERASE"/>
    <property type="match status" value="1"/>
</dbReference>
<dbReference type="PANTHER" id="PTHR43877">
    <property type="entry name" value="AMINOALKYLPHOSPHONATE N-ACETYLTRANSFERASE-RELATED-RELATED"/>
    <property type="match status" value="1"/>
</dbReference>
<gene>
    <name evidence="4" type="ORF">Val02_24800</name>
</gene>
<keyword evidence="5" id="KW-1185">Reference proteome</keyword>
<evidence type="ECO:0000256" key="2">
    <source>
        <dbReference type="ARBA" id="ARBA00023315"/>
    </source>
</evidence>
<dbReference type="AlphaFoldDB" id="A0A8J4DPK7"/>
<dbReference type="CDD" id="cd04301">
    <property type="entry name" value="NAT_SF"/>
    <property type="match status" value="1"/>
</dbReference>
<dbReference type="EMBL" id="BOPF01000007">
    <property type="protein sequence ID" value="GIJ45594.1"/>
    <property type="molecule type" value="Genomic_DNA"/>
</dbReference>
<sequence>MLDIRSEEPGDRERVRAVVLAAFGETRVADLAEALPPGPSLVAVEDDRIVGHVRLSPSWVDAPRRLVDTLVLSPLSVLPGRQRRGIGAALVRAALAAAEKAGAPQVFLEGHPGYYPRFGFGPGRDLGFTPPSTRIPDPAFQVVTLAADEPWMRGALVYNDVFWRHDCVGLR</sequence>
<keyword evidence="2" id="KW-0012">Acyltransferase</keyword>
<dbReference type="Gene3D" id="3.40.630.30">
    <property type="match status" value="1"/>
</dbReference>
<reference evidence="4" key="1">
    <citation type="submission" date="2021-01" db="EMBL/GenBank/DDBJ databases">
        <title>Whole genome shotgun sequence of Virgisporangium aliadipatigenens NBRC 105644.</title>
        <authorList>
            <person name="Komaki H."/>
            <person name="Tamura T."/>
        </authorList>
    </citation>
    <scope>NUCLEOTIDE SEQUENCE</scope>
    <source>
        <strain evidence="4">NBRC 105644</strain>
    </source>
</reference>
<organism evidence="4 5">
    <name type="scientific">Virgisporangium aliadipatigenens</name>
    <dbReference type="NCBI Taxonomy" id="741659"/>
    <lineage>
        <taxon>Bacteria</taxon>
        <taxon>Bacillati</taxon>
        <taxon>Actinomycetota</taxon>
        <taxon>Actinomycetes</taxon>
        <taxon>Micromonosporales</taxon>
        <taxon>Micromonosporaceae</taxon>
        <taxon>Virgisporangium</taxon>
    </lineage>
</organism>
<name>A0A8J4DPK7_9ACTN</name>